<dbReference type="PANTHER" id="PTHR43586:SF24">
    <property type="entry name" value="BLR4730 PROTEIN"/>
    <property type="match status" value="1"/>
</dbReference>
<dbReference type="PANTHER" id="PTHR43586">
    <property type="entry name" value="CYSTEINE DESULFURASE"/>
    <property type="match status" value="1"/>
</dbReference>
<gene>
    <name evidence="4" type="ORF">MNBD_ACTINO02-1670</name>
</gene>
<dbReference type="Gene3D" id="3.90.1150.10">
    <property type="entry name" value="Aspartate Aminotransferase, domain 1"/>
    <property type="match status" value="1"/>
</dbReference>
<sequence length="347" mass="37657">LGGGYETARAHDIDLKAVYTSLASLVGGSVDEIAVVENATVAWQQAFYGMRFQPGDQVLTTTSEYGANFVAYLQMAERRGIVVDIVPDTPAGEIDVGALEAMITERTKLISINHMPTSNGLVNPAADVGRVARAAGIPFLLDACQTLGQMPVDVGEIGCDMLTGTSRKFLRGPRGVGFLWVRQSMLDRLEPIVLDHHAAEWTGRSTYELAAGARRFENWETMIAAKVGFGAAVDYALDLGLDSIWERNSYLASELRSGLGDLDRVTLHDRGAVQGAIVMFDVAGVEPERVRDVLYGQGINVSYSTRDSSVVDFDRRGVQSLVRASVHYFNTEDEIARLVQAVAGLVR</sequence>
<dbReference type="PROSITE" id="PS00595">
    <property type="entry name" value="AA_TRANSFER_CLASS_5"/>
    <property type="match status" value="1"/>
</dbReference>
<dbReference type="GO" id="GO:0008483">
    <property type="term" value="F:transaminase activity"/>
    <property type="evidence" value="ECO:0007669"/>
    <property type="project" value="UniProtKB-KW"/>
</dbReference>
<dbReference type="InterPro" id="IPR020578">
    <property type="entry name" value="Aminotrans_V_PyrdxlP_BS"/>
</dbReference>
<dbReference type="SUPFAM" id="SSF53383">
    <property type="entry name" value="PLP-dependent transferases"/>
    <property type="match status" value="1"/>
</dbReference>
<accession>A0A3B0S9B9</accession>
<proteinExistence type="predicted"/>
<organism evidence="4">
    <name type="scientific">hydrothermal vent metagenome</name>
    <dbReference type="NCBI Taxonomy" id="652676"/>
    <lineage>
        <taxon>unclassified sequences</taxon>
        <taxon>metagenomes</taxon>
        <taxon>ecological metagenomes</taxon>
    </lineage>
</organism>
<keyword evidence="4" id="KW-0032">Aminotransferase</keyword>
<dbReference type="InterPro" id="IPR000192">
    <property type="entry name" value="Aminotrans_V_dom"/>
</dbReference>
<dbReference type="InterPro" id="IPR015424">
    <property type="entry name" value="PyrdxlP-dep_Trfase"/>
</dbReference>
<evidence type="ECO:0000313" key="4">
    <source>
        <dbReference type="EMBL" id="VAW02791.1"/>
    </source>
</evidence>
<evidence type="ECO:0000256" key="1">
    <source>
        <dbReference type="ARBA" id="ARBA00001933"/>
    </source>
</evidence>
<keyword evidence="4" id="KW-0808">Transferase</keyword>
<protein>
    <submittedName>
        <fullName evidence="4">Probable class-V aminotransferase</fullName>
    </submittedName>
</protein>
<dbReference type="InterPro" id="IPR015422">
    <property type="entry name" value="PyrdxlP-dep_Trfase_small"/>
</dbReference>
<dbReference type="InterPro" id="IPR015421">
    <property type="entry name" value="PyrdxlP-dep_Trfase_major"/>
</dbReference>
<evidence type="ECO:0000256" key="2">
    <source>
        <dbReference type="ARBA" id="ARBA00022898"/>
    </source>
</evidence>
<name>A0A3B0S9B9_9ZZZZ</name>
<keyword evidence="2" id="KW-0663">Pyridoxal phosphate</keyword>
<reference evidence="4" key="1">
    <citation type="submission" date="2018-06" db="EMBL/GenBank/DDBJ databases">
        <authorList>
            <person name="Zhirakovskaya E."/>
        </authorList>
    </citation>
    <scope>NUCLEOTIDE SEQUENCE</scope>
</reference>
<dbReference type="Gene3D" id="3.40.640.10">
    <property type="entry name" value="Type I PLP-dependent aspartate aminotransferase-like (Major domain)"/>
    <property type="match status" value="1"/>
</dbReference>
<feature type="non-terminal residue" evidence="4">
    <location>
        <position position="1"/>
    </location>
</feature>
<dbReference type="AlphaFoldDB" id="A0A3B0S9B9"/>
<feature type="domain" description="Aminotransferase class V" evidence="3">
    <location>
        <begin position="21"/>
        <end position="338"/>
    </location>
</feature>
<comment type="cofactor">
    <cofactor evidence="1">
        <name>pyridoxal 5'-phosphate</name>
        <dbReference type="ChEBI" id="CHEBI:597326"/>
    </cofactor>
</comment>
<dbReference type="Pfam" id="PF00266">
    <property type="entry name" value="Aminotran_5"/>
    <property type="match status" value="1"/>
</dbReference>
<dbReference type="EMBL" id="UOEK01000242">
    <property type="protein sequence ID" value="VAW02791.1"/>
    <property type="molecule type" value="Genomic_DNA"/>
</dbReference>
<evidence type="ECO:0000259" key="3">
    <source>
        <dbReference type="Pfam" id="PF00266"/>
    </source>
</evidence>